<evidence type="ECO:0000259" key="1">
    <source>
        <dbReference type="PROSITE" id="PS50878"/>
    </source>
</evidence>
<protein>
    <recommendedName>
        <fullName evidence="1">Reverse transcriptase domain-containing protein</fullName>
    </recommendedName>
</protein>
<dbReference type="GO" id="GO:0004523">
    <property type="term" value="F:RNA-DNA hybrid ribonuclease activity"/>
    <property type="evidence" value="ECO:0007669"/>
    <property type="project" value="InterPro"/>
</dbReference>
<gene>
    <name evidence="2" type="ORF">F3Y22_tig00110348pilonHSYRG00365</name>
</gene>
<dbReference type="SUPFAM" id="SSF53098">
    <property type="entry name" value="Ribonuclease H-like"/>
    <property type="match status" value="1"/>
</dbReference>
<dbReference type="InterPro" id="IPR000477">
    <property type="entry name" value="RT_dom"/>
</dbReference>
<proteinExistence type="predicted"/>
<dbReference type="InterPro" id="IPR043502">
    <property type="entry name" value="DNA/RNA_pol_sf"/>
</dbReference>
<dbReference type="InterPro" id="IPR044730">
    <property type="entry name" value="RNase_H-like_dom_plant"/>
</dbReference>
<evidence type="ECO:0000313" key="3">
    <source>
        <dbReference type="Proteomes" id="UP000436088"/>
    </source>
</evidence>
<dbReference type="PANTHER" id="PTHR33116:SF86">
    <property type="entry name" value="REVERSE TRANSCRIPTASE DOMAIN-CONTAINING PROTEIN"/>
    <property type="match status" value="1"/>
</dbReference>
<dbReference type="Gene3D" id="3.60.10.10">
    <property type="entry name" value="Endonuclease/exonuclease/phosphatase"/>
    <property type="match status" value="1"/>
</dbReference>
<dbReference type="InterPro" id="IPR026960">
    <property type="entry name" value="RVT-Znf"/>
</dbReference>
<dbReference type="PANTHER" id="PTHR33116">
    <property type="entry name" value="REVERSE TRANSCRIPTASE ZINC-BINDING DOMAIN-CONTAINING PROTEIN-RELATED-RELATED"/>
    <property type="match status" value="1"/>
</dbReference>
<accession>A0A6A3AZA9</accession>
<dbReference type="CDD" id="cd01650">
    <property type="entry name" value="RT_nLTR_like"/>
    <property type="match status" value="1"/>
</dbReference>
<dbReference type="Pfam" id="PF13456">
    <property type="entry name" value="RVT_3"/>
    <property type="match status" value="1"/>
</dbReference>
<dbReference type="InterPro" id="IPR036397">
    <property type="entry name" value="RNaseH_sf"/>
</dbReference>
<dbReference type="Proteomes" id="UP000436088">
    <property type="component" value="Unassembled WGS sequence"/>
</dbReference>
<sequence>MISRLASTSSLPWCMGGDFNEIIHSDEKRGGRKPVRSYMEEFFQCLRGADLWDIRPKVGWFSWASGTRAKTYVCKRIDRFVAKNDWRLKFQDCSIETIPMAMSDHSAILLKMVGEERICDTRKDYFKFDFCWANEDQCPITDVNCELRRKALVDLKEVMDKDENYWFQRSRVAWLKDGDRNSSFFHARANGRRKKNRIEGLLTAPDEEILQAIDRCVSQSDNDLLCRAFSAEEVTSAFAQINPSKAPGFDGLSGHFFRSFWNIVGCDFVNLCLCLLNGTMDFNFVNRTIIVLIPKVDSPTLMKQFRPISLCSVIYKVVSKAIVNRLKPLMHGCIAENQCAFVPGRRISDNFLVAHELIHYLKGSKNGPNKGAAIKLDMEKAYDRVEWGFLLDVMLRMGFDCSFVNLVRKCISTVSFQVRINGVLSDSFIPERGLRQGDPLSPYLFLFCAQGLSALLLKAQSRNEIKGIRASIRGPRISHLLYADDNPLFVKNSMEEVCKVKSILNQYEKASGQKVNFEKSSIYFSPNTPDADRMRFFNELGVVEASEPGNYLGLPLAVGKGKRVAFNFIRDKTEKRIQGWTKRLLSFGGREVFIKSVVQALPAYAMSCYLIPDGVIEDIRSQARSYWWSGKQNERGWALVAWDKIWRLIQDENSLVFKVFKAKYFPSTSFFEAKLADRHSYAWASIMKAKEALREGFFWRVGIDSKVSMFADKWGDSKPLSWSERYLDNVEVPVGVGEFMIPGCARWDENKLNRVLIADDASKVLNTLIASVHTDLMLWSHHTSGMYSAKSGYNWLKLQNSPLLIAEGIWNEVARAKVLPKIKIFGWRLCHEAIPSGLKIKQAKLGDGLCPLCNREVESALHVLKDCPKSKTVLNLSGLPQAVVEWSGDSCIRWLSFARSVLLSEGFDLFLALLWNIWNRRNKLVHDGDLQSDREIIVNSSNLIGDYKITINPIGGSCEVLQITRSRNWSKPNRDEVKINVDGAFCKSSRIAAFGVVARDAHGMVLGGLARKIVPPFTTESTEALVFTEGIRFASENGWNNAIIEGDAISIVYRLSNQSQDFSTIGLLLNEARRLLTDLPSLKVFYVSRDANRVAHTLAQWALSNHNPVDFFLDEPECINSGKSGGLGFFAAESVAIGGLSSMNFNPFSAPENPLVNLAP</sequence>
<dbReference type="Pfam" id="PF00078">
    <property type="entry name" value="RVT_1"/>
    <property type="match status" value="1"/>
</dbReference>
<dbReference type="GO" id="GO:0003676">
    <property type="term" value="F:nucleic acid binding"/>
    <property type="evidence" value="ECO:0007669"/>
    <property type="project" value="InterPro"/>
</dbReference>
<dbReference type="SUPFAM" id="SSF56672">
    <property type="entry name" value="DNA/RNA polymerases"/>
    <property type="match status" value="1"/>
</dbReference>
<dbReference type="Pfam" id="PF13966">
    <property type="entry name" value="zf-RVT"/>
    <property type="match status" value="1"/>
</dbReference>
<dbReference type="Gene3D" id="3.30.420.10">
    <property type="entry name" value="Ribonuclease H-like superfamily/Ribonuclease H"/>
    <property type="match status" value="1"/>
</dbReference>
<dbReference type="PROSITE" id="PS50878">
    <property type="entry name" value="RT_POL"/>
    <property type="match status" value="1"/>
</dbReference>
<reference evidence="2" key="1">
    <citation type="submission" date="2019-09" db="EMBL/GenBank/DDBJ databases">
        <title>Draft genome information of white flower Hibiscus syriacus.</title>
        <authorList>
            <person name="Kim Y.-M."/>
        </authorList>
    </citation>
    <scope>NUCLEOTIDE SEQUENCE [LARGE SCALE GENOMIC DNA]</scope>
    <source>
        <strain evidence="2">YM2019G1</strain>
    </source>
</reference>
<comment type="caution">
    <text evidence="2">The sequence shown here is derived from an EMBL/GenBank/DDBJ whole genome shotgun (WGS) entry which is preliminary data.</text>
</comment>
<dbReference type="EMBL" id="VEPZ02000948">
    <property type="protein sequence ID" value="KAE8708292.1"/>
    <property type="molecule type" value="Genomic_DNA"/>
</dbReference>
<feature type="domain" description="Reverse transcriptase" evidence="1">
    <location>
        <begin position="274"/>
        <end position="556"/>
    </location>
</feature>
<dbReference type="InterPro" id="IPR012337">
    <property type="entry name" value="RNaseH-like_sf"/>
</dbReference>
<keyword evidence="3" id="KW-1185">Reference proteome</keyword>
<dbReference type="InterPro" id="IPR002156">
    <property type="entry name" value="RNaseH_domain"/>
</dbReference>
<dbReference type="AlphaFoldDB" id="A0A6A3AZA9"/>
<evidence type="ECO:0000313" key="2">
    <source>
        <dbReference type="EMBL" id="KAE8708292.1"/>
    </source>
</evidence>
<organism evidence="2 3">
    <name type="scientific">Hibiscus syriacus</name>
    <name type="common">Rose of Sharon</name>
    <dbReference type="NCBI Taxonomy" id="106335"/>
    <lineage>
        <taxon>Eukaryota</taxon>
        <taxon>Viridiplantae</taxon>
        <taxon>Streptophyta</taxon>
        <taxon>Embryophyta</taxon>
        <taxon>Tracheophyta</taxon>
        <taxon>Spermatophyta</taxon>
        <taxon>Magnoliopsida</taxon>
        <taxon>eudicotyledons</taxon>
        <taxon>Gunneridae</taxon>
        <taxon>Pentapetalae</taxon>
        <taxon>rosids</taxon>
        <taxon>malvids</taxon>
        <taxon>Malvales</taxon>
        <taxon>Malvaceae</taxon>
        <taxon>Malvoideae</taxon>
        <taxon>Hibiscus</taxon>
    </lineage>
</organism>
<dbReference type="CDD" id="cd06222">
    <property type="entry name" value="RNase_H_like"/>
    <property type="match status" value="1"/>
</dbReference>
<dbReference type="InterPro" id="IPR036691">
    <property type="entry name" value="Endo/exonu/phosph_ase_sf"/>
</dbReference>
<name>A0A6A3AZA9_HIBSY</name>
<dbReference type="SUPFAM" id="SSF56219">
    <property type="entry name" value="DNase I-like"/>
    <property type="match status" value="1"/>
</dbReference>